<feature type="signal peptide" evidence="1">
    <location>
        <begin position="1"/>
        <end position="17"/>
    </location>
</feature>
<evidence type="ECO:0000256" key="1">
    <source>
        <dbReference type="SAM" id="SignalP"/>
    </source>
</evidence>
<evidence type="ECO:0000313" key="3">
    <source>
        <dbReference type="Proteomes" id="UP001583280"/>
    </source>
</evidence>
<accession>A0ABR3YLR9</accession>
<keyword evidence="1" id="KW-0732">Signal</keyword>
<dbReference type="Proteomes" id="UP001583280">
    <property type="component" value="Unassembled WGS sequence"/>
</dbReference>
<feature type="chain" id="PRO_5047168809" evidence="1">
    <location>
        <begin position="18"/>
        <end position="259"/>
    </location>
</feature>
<comment type="caution">
    <text evidence="2">The sequence shown here is derived from an EMBL/GenBank/DDBJ whole genome shotgun (WGS) entry which is preliminary data.</text>
</comment>
<name>A0ABR3YLR9_9PEZI</name>
<reference evidence="2 3" key="1">
    <citation type="journal article" date="2024" name="IMA Fungus">
        <title>IMA Genome - F19 : A genome assembly and annotation guide to empower mycologists, including annotated draft genome sequences of Ceratocystis pirilliformis, Diaporthe australafricana, Fusarium ophioides, Paecilomyces lecythidis, and Sporothrix stenoceras.</title>
        <authorList>
            <person name="Aylward J."/>
            <person name="Wilson A.M."/>
            <person name="Visagie C.M."/>
            <person name="Spraker J."/>
            <person name="Barnes I."/>
            <person name="Buitendag C."/>
            <person name="Ceriani C."/>
            <person name="Del Mar Angel L."/>
            <person name="du Plessis D."/>
            <person name="Fuchs T."/>
            <person name="Gasser K."/>
            <person name="Kramer D."/>
            <person name="Li W."/>
            <person name="Munsamy K."/>
            <person name="Piso A."/>
            <person name="Price J.L."/>
            <person name="Sonnekus B."/>
            <person name="Thomas C."/>
            <person name="van der Nest A."/>
            <person name="van Dijk A."/>
            <person name="van Heerden A."/>
            <person name="van Vuuren N."/>
            <person name="Yilmaz N."/>
            <person name="Duong T.A."/>
            <person name="van der Merwe N.A."/>
            <person name="Wingfield M.J."/>
            <person name="Wingfield B.D."/>
        </authorList>
    </citation>
    <scope>NUCLEOTIDE SEQUENCE [LARGE SCALE GENOMIC DNA]</scope>
    <source>
        <strain evidence="2 3">CMW 12675</strain>
    </source>
</reference>
<proteinExistence type="predicted"/>
<gene>
    <name evidence="2" type="ORF">Cpir12675_005850</name>
</gene>
<dbReference type="EMBL" id="JAWDJO010000223">
    <property type="protein sequence ID" value="KAL1889284.1"/>
    <property type="molecule type" value="Genomic_DNA"/>
</dbReference>
<keyword evidence="3" id="KW-1185">Reference proteome</keyword>
<sequence>MWSTAVVMLLVPATTFAWSGEGNGWPYGGYKNGRNGHSWGTGLANSSCAATCASSYWSTAQVTPAPSSWCSNGASVGDCLEADCSADPSVASSYSSKSSSLCSLYLSCSSTGTYTYSYESNSGQWSGFWGSAWPTGAVTVTGCPWYGDGFGFPFWRGLGYGNDFWANKSSGWDFTTTTTTAESSIVTEGATITSGASLALETAVSGDLETIRTLAVDNSATATGTSASTEGSGATEWAVDRSVLIGGVLAGGLFAIGAL</sequence>
<organism evidence="2 3">
    <name type="scientific">Ceratocystis pirilliformis</name>
    <dbReference type="NCBI Taxonomy" id="259994"/>
    <lineage>
        <taxon>Eukaryota</taxon>
        <taxon>Fungi</taxon>
        <taxon>Dikarya</taxon>
        <taxon>Ascomycota</taxon>
        <taxon>Pezizomycotina</taxon>
        <taxon>Sordariomycetes</taxon>
        <taxon>Hypocreomycetidae</taxon>
        <taxon>Microascales</taxon>
        <taxon>Ceratocystidaceae</taxon>
        <taxon>Ceratocystis</taxon>
    </lineage>
</organism>
<evidence type="ECO:0000313" key="2">
    <source>
        <dbReference type="EMBL" id="KAL1889284.1"/>
    </source>
</evidence>
<protein>
    <submittedName>
        <fullName evidence="2">Uncharacterized protein</fullName>
    </submittedName>
</protein>